<dbReference type="PANTHER" id="PTHR22911">
    <property type="entry name" value="ACYL-MALONYL CONDENSING ENZYME-RELATED"/>
    <property type="match status" value="1"/>
</dbReference>
<feature type="transmembrane region" description="Helical" evidence="5">
    <location>
        <begin position="252"/>
        <end position="270"/>
    </location>
</feature>
<proteinExistence type="predicted"/>
<evidence type="ECO:0000256" key="5">
    <source>
        <dbReference type="SAM" id="Phobius"/>
    </source>
</evidence>
<feature type="transmembrane region" description="Helical" evidence="5">
    <location>
        <begin position="53"/>
        <end position="72"/>
    </location>
</feature>
<dbReference type="PANTHER" id="PTHR22911:SF6">
    <property type="entry name" value="SOLUTE CARRIER FAMILY 35 MEMBER G1"/>
    <property type="match status" value="1"/>
</dbReference>
<evidence type="ECO:0000256" key="3">
    <source>
        <dbReference type="ARBA" id="ARBA00022989"/>
    </source>
</evidence>
<evidence type="ECO:0000313" key="8">
    <source>
        <dbReference type="Proteomes" id="UP000268321"/>
    </source>
</evidence>
<protein>
    <recommendedName>
        <fullName evidence="6">EamA domain-containing protein</fullName>
    </recommendedName>
</protein>
<dbReference type="GO" id="GO:0016020">
    <property type="term" value="C:membrane"/>
    <property type="evidence" value="ECO:0007669"/>
    <property type="project" value="UniProtKB-SubCell"/>
</dbReference>
<accession>A0A4V1J3R6</accession>
<dbReference type="Pfam" id="PF00892">
    <property type="entry name" value="EamA"/>
    <property type="match status" value="2"/>
</dbReference>
<reference evidence="8" key="1">
    <citation type="journal article" date="2018" name="Nat. Microbiol.">
        <title>Leveraging single-cell genomics to expand the fungal tree of life.</title>
        <authorList>
            <person name="Ahrendt S.R."/>
            <person name="Quandt C.A."/>
            <person name="Ciobanu D."/>
            <person name="Clum A."/>
            <person name="Salamov A."/>
            <person name="Andreopoulos B."/>
            <person name="Cheng J.F."/>
            <person name="Woyke T."/>
            <person name="Pelin A."/>
            <person name="Henrissat B."/>
            <person name="Reynolds N.K."/>
            <person name="Benny G.L."/>
            <person name="Smith M.E."/>
            <person name="James T.Y."/>
            <person name="Grigoriev I.V."/>
        </authorList>
    </citation>
    <scope>NUCLEOTIDE SEQUENCE [LARGE SCALE GENOMIC DNA]</scope>
    <source>
        <strain evidence="8">Baker2002</strain>
    </source>
</reference>
<dbReference type="AlphaFoldDB" id="A0A4V1J3R6"/>
<dbReference type="InterPro" id="IPR037185">
    <property type="entry name" value="EmrE-like"/>
</dbReference>
<feature type="transmembrane region" description="Helical" evidence="5">
    <location>
        <begin position="92"/>
        <end position="111"/>
    </location>
</feature>
<sequence>MSLSDLTVFYEAAIEPNLGASLLLLSQCLNSVMILTCKLLELDKDWSEPITPIQILLARMGITYICCVLYMLLTRSVEDAPFGPKHLRPLLVLRGFLGFLGVFGLYFSLQYLSLSDAVAITFLIPLVTPFFAWIALGERYSVLEAICAVLSFGGILLIAKPEFIFGPPSQLEVSSDVESSSSKLRLVATIVALLGVCGASSVYVVLRRIGKAAHPLLSVSYFALLTCIICLVSTLVIPSVKFQAPRTLKQRVLFLLIGLSGFFMQFCLAAGLQREKAGRSTLFIYFNMVFALFWDFVIWHHVPGLLSFLGTAIILANAFLVMKLKPDISLEEFTISDDESK</sequence>
<keyword evidence="8" id="KW-1185">Reference proteome</keyword>
<dbReference type="EMBL" id="ML004428">
    <property type="protein sequence ID" value="RKP32989.1"/>
    <property type="molecule type" value="Genomic_DNA"/>
</dbReference>
<feature type="transmembrane region" description="Helical" evidence="5">
    <location>
        <begin position="143"/>
        <end position="164"/>
    </location>
</feature>
<feature type="domain" description="EamA" evidence="6">
    <location>
        <begin position="190"/>
        <end position="322"/>
    </location>
</feature>
<dbReference type="SUPFAM" id="SSF103481">
    <property type="entry name" value="Multidrug resistance efflux transporter EmrE"/>
    <property type="match status" value="2"/>
</dbReference>
<dbReference type="OrthoDB" id="306876at2759"/>
<evidence type="ECO:0000259" key="6">
    <source>
        <dbReference type="Pfam" id="PF00892"/>
    </source>
</evidence>
<name>A0A4V1J3R6_9ASCO</name>
<evidence type="ECO:0000256" key="1">
    <source>
        <dbReference type="ARBA" id="ARBA00004141"/>
    </source>
</evidence>
<feature type="transmembrane region" description="Helical" evidence="5">
    <location>
        <begin position="305"/>
        <end position="322"/>
    </location>
</feature>
<feature type="transmembrane region" description="Helical" evidence="5">
    <location>
        <begin position="184"/>
        <end position="206"/>
    </location>
</feature>
<feature type="transmembrane region" description="Helical" evidence="5">
    <location>
        <begin position="218"/>
        <end position="240"/>
    </location>
</feature>
<organism evidence="7 8">
    <name type="scientific">Metschnikowia bicuspidata</name>
    <dbReference type="NCBI Taxonomy" id="27322"/>
    <lineage>
        <taxon>Eukaryota</taxon>
        <taxon>Fungi</taxon>
        <taxon>Dikarya</taxon>
        <taxon>Ascomycota</taxon>
        <taxon>Saccharomycotina</taxon>
        <taxon>Pichiomycetes</taxon>
        <taxon>Metschnikowiaceae</taxon>
        <taxon>Metschnikowia</taxon>
    </lineage>
</organism>
<dbReference type="Proteomes" id="UP000268321">
    <property type="component" value="Unassembled WGS sequence"/>
</dbReference>
<feature type="transmembrane region" description="Helical" evidence="5">
    <location>
        <begin position="282"/>
        <end position="299"/>
    </location>
</feature>
<evidence type="ECO:0000256" key="2">
    <source>
        <dbReference type="ARBA" id="ARBA00022692"/>
    </source>
</evidence>
<gene>
    <name evidence="7" type="ORF">METBISCDRAFT_29266</name>
</gene>
<comment type="subcellular location">
    <subcellularLocation>
        <location evidence="1">Membrane</location>
        <topology evidence="1">Multi-pass membrane protein</topology>
    </subcellularLocation>
</comment>
<keyword evidence="4 5" id="KW-0472">Membrane</keyword>
<feature type="domain" description="EamA" evidence="6">
    <location>
        <begin position="26"/>
        <end position="158"/>
    </location>
</feature>
<evidence type="ECO:0000313" key="7">
    <source>
        <dbReference type="EMBL" id="RKP32989.1"/>
    </source>
</evidence>
<keyword evidence="3 5" id="KW-1133">Transmembrane helix</keyword>
<evidence type="ECO:0000256" key="4">
    <source>
        <dbReference type="ARBA" id="ARBA00023136"/>
    </source>
</evidence>
<keyword evidence="2 5" id="KW-0812">Transmembrane</keyword>
<dbReference type="InterPro" id="IPR000620">
    <property type="entry name" value="EamA_dom"/>
</dbReference>
<feature type="transmembrane region" description="Helical" evidence="5">
    <location>
        <begin position="117"/>
        <end position="136"/>
    </location>
</feature>